<dbReference type="HOGENOM" id="CLU_3202703_0_0_3"/>
<accession>D7DXS7</accession>
<dbReference type="Proteomes" id="UP000001511">
    <property type="component" value="Chromosome"/>
</dbReference>
<dbReference type="KEGG" id="naz:Aazo_4698"/>
<organism evidence="1 2">
    <name type="scientific">Nostoc azollae (strain 0708)</name>
    <name type="common">Anabaena azollae (strain 0708)</name>
    <dbReference type="NCBI Taxonomy" id="551115"/>
    <lineage>
        <taxon>Bacteria</taxon>
        <taxon>Bacillati</taxon>
        <taxon>Cyanobacteriota</taxon>
        <taxon>Cyanophyceae</taxon>
        <taxon>Nostocales</taxon>
        <taxon>Nostocaceae</taxon>
        <taxon>Trichormus</taxon>
    </lineage>
</organism>
<dbReference type="EMBL" id="CP002059">
    <property type="protein sequence ID" value="ADI65903.1"/>
    <property type="molecule type" value="Genomic_DNA"/>
</dbReference>
<dbReference type="AlphaFoldDB" id="D7DXS7"/>
<protein>
    <submittedName>
        <fullName evidence="1">Uncharacterized protein</fullName>
    </submittedName>
</protein>
<keyword evidence="2" id="KW-1185">Reference proteome</keyword>
<sequence>MKGNSKFWLTENAEIMLHLPCQWIAGSWHNFRNSIFTSFIHLQTV</sequence>
<evidence type="ECO:0000313" key="2">
    <source>
        <dbReference type="Proteomes" id="UP000001511"/>
    </source>
</evidence>
<reference evidence="1 2" key="1">
    <citation type="journal article" date="2010" name="PLoS ONE">
        <title>Genome erosion in a nitrogen-fixing vertically transmitted endosymbiotic multicellular cyanobacterium.</title>
        <authorList>
            <person name="Ran L."/>
            <person name="Larsson J."/>
            <person name="Vigil-Stenman T."/>
            <person name="Nylander J.A."/>
            <person name="Ininbergs K."/>
            <person name="Zheng W.W."/>
            <person name="Lapidus A."/>
            <person name="Lowry S."/>
            <person name="Haselkorn R."/>
            <person name="Bergman B."/>
        </authorList>
    </citation>
    <scope>NUCLEOTIDE SEQUENCE [LARGE SCALE GENOMIC DNA]</scope>
    <source>
        <strain evidence="1 2">0708</strain>
    </source>
</reference>
<proteinExistence type="predicted"/>
<name>D7DXS7_NOSA0</name>
<evidence type="ECO:0000313" key="1">
    <source>
        <dbReference type="EMBL" id="ADI65903.1"/>
    </source>
</evidence>
<gene>
    <name evidence="1" type="ordered locus">Aazo_4698</name>
</gene>